<dbReference type="RefSeq" id="XP_033533509.1">
    <property type="nucleotide sequence ID" value="XM_033675665.1"/>
</dbReference>
<dbReference type="OrthoDB" id="1022638at2759"/>
<dbReference type="AlphaFoldDB" id="A0A6G1G1I4"/>
<dbReference type="Gene3D" id="3.30.710.10">
    <property type="entry name" value="Potassium Channel Kv1.1, Chain A"/>
    <property type="match status" value="1"/>
</dbReference>
<accession>A0A6G1G1I4</accession>
<name>A0A6G1G1I4_9PEZI</name>
<organism evidence="2">
    <name type="scientific">Eremomyces bilateralis CBS 781.70</name>
    <dbReference type="NCBI Taxonomy" id="1392243"/>
    <lineage>
        <taxon>Eukaryota</taxon>
        <taxon>Fungi</taxon>
        <taxon>Dikarya</taxon>
        <taxon>Ascomycota</taxon>
        <taxon>Pezizomycotina</taxon>
        <taxon>Dothideomycetes</taxon>
        <taxon>Dothideomycetes incertae sedis</taxon>
        <taxon>Eremomycetales</taxon>
        <taxon>Eremomycetaceae</taxon>
        <taxon>Eremomyces</taxon>
    </lineage>
</organism>
<sequence>TTFHIHQALLCSASPFFSRALNGRFREGTTKTVNLLDDDPRIVAAFVAWLYTGQVFGMFGMFGCGGPAWIDLCQLWIFGDRIAARRLQNEAMQLFLNSIRDKNGDAARFDFSNERHAQAIDEIYENTAPDSPLREAIVDAFMRQKGSKDLPSNMWLPKE</sequence>
<dbReference type="GeneID" id="54416235"/>
<reference evidence="2 4" key="1">
    <citation type="submission" date="2020-01" db="EMBL/GenBank/DDBJ databases">
        <authorList>
            <consortium name="DOE Joint Genome Institute"/>
            <person name="Haridas S."/>
            <person name="Albert R."/>
            <person name="Binder M."/>
            <person name="Bloem J."/>
            <person name="Labutti K."/>
            <person name="Salamov A."/>
            <person name="Andreopoulos B."/>
            <person name="Baker S.E."/>
            <person name="Barry K."/>
            <person name="Bills G."/>
            <person name="Bluhm B.H."/>
            <person name="Cannon C."/>
            <person name="Castanera R."/>
            <person name="Culley D.E."/>
            <person name="Daum C."/>
            <person name="Ezra D."/>
            <person name="Gonzalez J.B."/>
            <person name="Henrissat B."/>
            <person name="Kuo A."/>
            <person name="Liang C."/>
            <person name="Lipzen A."/>
            <person name="Lutzoni F."/>
            <person name="Magnuson J."/>
            <person name="Mondo S."/>
            <person name="Nolan M."/>
            <person name="Ohm R."/>
            <person name="Pangilinan J."/>
            <person name="Park H.-J."/>
            <person name="Ramirez L."/>
            <person name="Alfaro M."/>
            <person name="Sun H."/>
            <person name="Tritt A."/>
            <person name="Yoshinaga Y."/>
            <person name="Zwiers L.-H."/>
            <person name="Turgeon B.G."/>
            <person name="Goodwin S.B."/>
            <person name="Spatafora J.W."/>
            <person name="Crous P.W."/>
            <person name="Grigoriev I.V."/>
        </authorList>
    </citation>
    <scope>NUCLEOTIDE SEQUENCE</scope>
    <source>
        <strain evidence="2 4">CBS 781.70</strain>
    </source>
</reference>
<feature type="domain" description="BTB" evidence="1">
    <location>
        <begin position="1"/>
        <end position="55"/>
    </location>
</feature>
<dbReference type="Pfam" id="PF00651">
    <property type="entry name" value="BTB"/>
    <property type="match status" value="1"/>
</dbReference>
<proteinExistence type="predicted"/>
<protein>
    <recommendedName>
        <fullName evidence="1">BTB domain-containing protein</fullName>
    </recommendedName>
</protein>
<dbReference type="PROSITE" id="PS50097">
    <property type="entry name" value="BTB"/>
    <property type="match status" value="1"/>
</dbReference>
<evidence type="ECO:0000313" key="3">
    <source>
        <dbReference type="Proteomes" id="UP000504638"/>
    </source>
</evidence>
<dbReference type="PANTHER" id="PTHR47843">
    <property type="entry name" value="BTB DOMAIN-CONTAINING PROTEIN-RELATED"/>
    <property type="match status" value="1"/>
</dbReference>
<dbReference type="EMBL" id="ML975159">
    <property type="protein sequence ID" value="KAF1811878.1"/>
    <property type="molecule type" value="Genomic_DNA"/>
</dbReference>
<evidence type="ECO:0000313" key="4">
    <source>
        <dbReference type="RefSeq" id="XP_033533509.1"/>
    </source>
</evidence>
<dbReference type="Proteomes" id="UP000504638">
    <property type="component" value="Unplaced"/>
</dbReference>
<dbReference type="SUPFAM" id="SSF54695">
    <property type="entry name" value="POZ domain"/>
    <property type="match status" value="1"/>
</dbReference>
<keyword evidence="3" id="KW-1185">Reference proteome</keyword>
<dbReference type="InterPro" id="IPR011333">
    <property type="entry name" value="SKP1/BTB/POZ_sf"/>
</dbReference>
<reference evidence="4" key="3">
    <citation type="submission" date="2025-04" db="UniProtKB">
        <authorList>
            <consortium name="RefSeq"/>
        </authorList>
    </citation>
    <scope>IDENTIFICATION</scope>
    <source>
        <strain evidence="4">CBS 781.70</strain>
    </source>
</reference>
<dbReference type="CDD" id="cd18186">
    <property type="entry name" value="BTB_POZ_ZBTB_KLHL-like"/>
    <property type="match status" value="1"/>
</dbReference>
<feature type="non-terminal residue" evidence="2">
    <location>
        <position position="1"/>
    </location>
</feature>
<gene>
    <name evidence="2 4" type="ORF">P152DRAFT_378213</name>
</gene>
<feature type="non-terminal residue" evidence="2">
    <location>
        <position position="159"/>
    </location>
</feature>
<evidence type="ECO:0000259" key="1">
    <source>
        <dbReference type="PROSITE" id="PS50097"/>
    </source>
</evidence>
<dbReference type="PANTHER" id="PTHR47843:SF2">
    <property type="entry name" value="BTB DOMAIN-CONTAINING PROTEIN"/>
    <property type="match status" value="1"/>
</dbReference>
<dbReference type="InterPro" id="IPR000210">
    <property type="entry name" value="BTB/POZ_dom"/>
</dbReference>
<evidence type="ECO:0000313" key="2">
    <source>
        <dbReference type="EMBL" id="KAF1811878.1"/>
    </source>
</evidence>
<reference evidence="4" key="2">
    <citation type="submission" date="2020-04" db="EMBL/GenBank/DDBJ databases">
        <authorList>
            <consortium name="NCBI Genome Project"/>
        </authorList>
    </citation>
    <scope>NUCLEOTIDE SEQUENCE</scope>
    <source>
        <strain evidence="4">CBS 781.70</strain>
    </source>
</reference>